<keyword evidence="2" id="KW-1185">Reference proteome</keyword>
<evidence type="ECO:0000313" key="2">
    <source>
        <dbReference type="Proteomes" id="UP001145114"/>
    </source>
</evidence>
<reference evidence="1" key="1">
    <citation type="submission" date="2022-06" db="EMBL/GenBank/DDBJ databases">
        <title>Phylogenomic reconstructions and comparative analyses of Kickxellomycotina fungi.</title>
        <authorList>
            <person name="Reynolds N.K."/>
            <person name="Stajich J.E."/>
            <person name="Barry K."/>
            <person name="Grigoriev I.V."/>
            <person name="Crous P."/>
            <person name="Smith M.E."/>
        </authorList>
    </citation>
    <scope>NUCLEOTIDE SEQUENCE</scope>
    <source>
        <strain evidence="1">RSA 2271</strain>
    </source>
</reference>
<dbReference type="EMBL" id="JAMZIH010005673">
    <property type="protein sequence ID" value="KAJ1674807.1"/>
    <property type="molecule type" value="Genomic_DNA"/>
</dbReference>
<feature type="non-terminal residue" evidence="1">
    <location>
        <position position="1"/>
    </location>
</feature>
<organism evidence="1 2">
    <name type="scientific">Spiromyces aspiralis</name>
    <dbReference type="NCBI Taxonomy" id="68401"/>
    <lineage>
        <taxon>Eukaryota</taxon>
        <taxon>Fungi</taxon>
        <taxon>Fungi incertae sedis</taxon>
        <taxon>Zoopagomycota</taxon>
        <taxon>Kickxellomycotina</taxon>
        <taxon>Kickxellomycetes</taxon>
        <taxon>Kickxellales</taxon>
        <taxon>Kickxellaceae</taxon>
        <taxon>Spiromyces</taxon>
    </lineage>
</organism>
<name>A0ACC1HF50_9FUNG</name>
<protein>
    <submittedName>
        <fullName evidence="1">Uncharacterized protein</fullName>
    </submittedName>
</protein>
<comment type="caution">
    <text evidence="1">The sequence shown here is derived from an EMBL/GenBank/DDBJ whole genome shotgun (WGS) entry which is preliminary data.</text>
</comment>
<sequence>HVFEGESYCDGQEHFYLETQACLVIPRGEGDEYEVWSSTQNPTETQAVVSEILDVPRNRIVARVKRLGGGFGGKESRASVLAAITALGAHLSGRPVRIQLDRDEDMQISGQRHAFYSTWKVAVDNDGRIDALEMHLYGNAGHSLDLSTGVLERAVSHADNCYHLPNSRIVGKLCKTHTQSNTAFRGFGGPQGMILMEQCLEEIADRLGIPVEVVRERNFYREGQHTPFHQTVGDWHIPRMWKQIQESSGFTARKQAINEFNARSRYRKRGISILPTKFGISFGAKFMNQAGALVHVYQDGTVLVSHGGTEMGQGLHTKMCQIAADALEISLDQVFLSDTSTNVVANTSPTAASAGSDLNGYAVYNACMKIKERLAPLRKKMAGEPFSKICRQAHIERINLSANGFYKTPDIGFNWETEEGMLFFYFTQGIAVTEVELDVLTGNHVILRSDILMDVGKSLNKAIDIGQIEGAFVQGAGWSTMEEWLYHPRNGALFTRGPGNYKIPTGHTIPRDFRVTLLEGAEYPHLKTIHSSKGIGEPPLFLGSSAFFALRQAVTAARKDSKISPAVNPVKLFSPSTAETLRLACADELVRANYISEEQKEGKLPFTVRL</sequence>
<dbReference type="Proteomes" id="UP001145114">
    <property type="component" value="Unassembled WGS sequence"/>
</dbReference>
<gene>
    <name evidence="1" type="ORF">EV182_002521</name>
</gene>
<accession>A0ACC1HF50</accession>
<proteinExistence type="predicted"/>
<evidence type="ECO:0000313" key="1">
    <source>
        <dbReference type="EMBL" id="KAJ1674807.1"/>
    </source>
</evidence>